<keyword evidence="1" id="KW-0472">Membrane</keyword>
<keyword evidence="1" id="KW-1133">Transmembrane helix</keyword>
<proteinExistence type="predicted"/>
<dbReference type="EMBL" id="MU007010">
    <property type="protein sequence ID" value="KAF2436611.1"/>
    <property type="molecule type" value="Genomic_DNA"/>
</dbReference>
<gene>
    <name evidence="2" type="ORF">EJ08DRAFT_644940</name>
</gene>
<keyword evidence="3" id="KW-1185">Reference proteome</keyword>
<comment type="caution">
    <text evidence="2">The sequence shown here is derived from an EMBL/GenBank/DDBJ whole genome shotgun (WGS) entry which is preliminary data.</text>
</comment>
<evidence type="ECO:0000313" key="3">
    <source>
        <dbReference type="Proteomes" id="UP000800235"/>
    </source>
</evidence>
<name>A0A9P4U4F5_9PEZI</name>
<dbReference type="AlphaFoldDB" id="A0A9P4U4F5"/>
<dbReference type="Proteomes" id="UP000800235">
    <property type="component" value="Unassembled WGS sequence"/>
</dbReference>
<protein>
    <submittedName>
        <fullName evidence="2">Uncharacterized protein</fullName>
    </submittedName>
</protein>
<accession>A0A9P4U4F5</accession>
<organism evidence="2 3">
    <name type="scientific">Tothia fuscella</name>
    <dbReference type="NCBI Taxonomy" id="1048955"/>
    <lineage>
        <taxon>Eukaryota</taxon>
        <taxon>Fungi</taxon>
        <taxon>Dikarya</taxon>
        <taxon>Ascomycota</taxon>
        <taxon>Pezizomycotina</taxon>
        <taxon>Dothideomycetes</taxon>
        <taxon>Pleosporomycetidae</taxon>
        <taxon>Venturiales</taxon>
        <taxon>Cylindrosympodiaceae</taxon>
        <taxon>Tothia</taxon>
    </lineage>
</organism>
<reference evidence="2" key="1">
    <citation type="journal article" date="2020" name="Stud. Mycol.">
        <title>101 Dothideomycetes genomes: a test case for predicting lifestyles and emergence of pathogens.</title>
        <authorList>
            <person name="Haridas S."/>
            <person name="Albert R."/>
            <person name="Binder M."/>
            <person name="Bloem J."/>
            <person name="Labutti K."/>
            <person name="Salamov A."/>
            <person name="Andreopoulos B."/>
            <person name="Baker S."/>
            <person name="Barry K."/>
            <person name="Bills G."/>
            <person name="Bluhm B."/>
            <person name="Cannon C."/>
            <person name="Castanera R."/>
            <person name="Culley D."/>
            <person name="Daum C."/>
            <person name="Ezra D."/>
            <person name="Gonzalez J."/>
            <person name="Henrissat B."/>
            <person name="Kuo A."/>
            <person name="Liang C."/>
            <person name="Lipzen A."/>
            <person name="Lutzoni F."/>
            <person name="Magnuson J."/>
            <person name="Mondo S."/>
            <person name="Nolan M."/>
            <person name="Ohm R."/>
            <person name="Pangilinan J."/>
            <person name="Park H.-J."/>
            <person name="Ramirez L."/>
            <person name="Alfaro M."/>
            <person name="Sun H."/>
            <person name="Tritt A."/>
            <person name="Yoshinaga Y."/>
            <person name="Zwiers L.-H."/>
            <person name="Turgeon B."/>
            <person name="Goodwin S."/>
            <person name="Spatafora J."/>
            <person name="Crous P."/>
            <person name="Grigoriev I."/>
        </authorList>
    </citation>
    <scope>NUCLEOTIDE SEQUENCE</scope>
    <source>
        <strain evidence="2">CBS 130266</strain>
    </source>
</reference>
<sequence length="102" mass="11481">MPPFHLSNCNGERCVQESYTASLPLGYNVLVVVLIAPVIEVFWDELVKMIYLDSIIVGTAFVQDGVGIFGPFTEVNPFSAVQEPLRDLFARPAYKERSCRRE</sequence>
<keyword evidence="1" id="KW-0812">Transmembrane</keyword>
<feature type="transmembrane region" description="Helical" evidence="1">
    <location>
        <begin position="25"/>
        <end position="43"/>
    </location>
</feature>
<evidence type="ECO:0000256" key="1">
    <source>
        <dbReference type="SAM" id="Phobius"/>
    </source>
</evidence>
<evidence type="ECO:0000313" key="2">
    <source>
        <dbReference type="EMBL" id="KAF2436611.1"/>
    </source>
</evidence>